<organism evidence="1 2">
    <name type="scientific">Trichinella spiralis</name>
    <name type="common">Trichina worm</name>
    <dbReference type="NCBI Taxonomy" id="6334"/>
    <lineage>
        <taxon>Eukaryota</taxon>
        <taxon>Metazoa</taxon>
        <taxon>Ecdysozoa</taxon>
        <taxon>Nematoda</taxon>
        <taxon>Enoplea</taxon>
        <taxon>Dorylaimia</taxon>
        <taxon>Trichinellida</taxon>
        <taxon>Trichinellidae</taxon>
        <taxon>Trichinella</taxon>
    </lineage>
</organism>
<dbReference type="PROSITE" id="PS51257">
    <property type="entry name" value="PROKAR_LIPOPROTEIN"/>
    <property type="match status" value="1"/>
</dbReference>
<dbReference type="Proteomes" id="UP000054776">
    <property type="component" value="Unassembled WGS sequence"/>
</dbReference>
<evidence type="ECO:0000313" key="1">
    <source>
        <dbReference type="EMBL" id="KRY29303.1"/>
    </source>
</evidence>
<proteinExistence type="predicted"/>
<reference evidence="1 2" key="1">
    <citation type="submission" date="2015-01" db="EMBL/GenBank/DDBJ databases">
        <title>Evolution of Trichinella species and genotypes.</title>
        <authorList>
            <person name="Korhonen P.K."/>
            <person name="Edoardo P."/>
            <person name="Giuseppe L.R."/>
            <person name="Gasser R.B."/>
        </authorList>
    </citation>
    <scope>NUCLEOTIDE SEQUENCE [LARGE SCALE GENOMIC DNA]</scope>
    <source>
        <strain evidence="1">ISS3</strain>
    </source>
</reference>
<accession>A0A0V1AWZ8</accession>
<gene>
    <name evidence="1" type="ORF">T01_12942</name>
</gene>
<keyword evidence="2" id="KW-1185">Reference proteome</keyword>
<name>A0A0V1AWZ8_TRISP</name>
<evidence type="ECO:0000313" key="2">
    <source>
        <dbReference type="Proteomes" id="UP000054776"/>
    </source>
</evidence>
<protein>
    <submittedName>
        <fullName evidence="1">Uncharacterized protein</fullName>
    </submittedName>
</protein>
<dbReference type="AlphaFoldDB" id="A0A0V1AWZ8"/>
<dbReference type="InParanoid" id="A0A0V1AWZ8"/>
<sequence>MAWRPLQVCLSTTTGCFDSSVLMQEEVTTACPLRLVRRVTLCKYDGKHCRWHSATCTLCYSNSGGLITYCIALFGHFDASLQQLRSDCSTKNMEKPRTSKCMILRLPYTSSLTGFLTGANERGGELSRGIPSEAAAYQHYVYAAHLLTSVPR</sequence>
<comment type="caution">
    <text evidence="1">The sequence shown here is derived from an EMBL/GenBank/DDBJ whole genome shotgun (WGS) entry which is preliminary data.</text>
</comment>
<dbReference type="EMBL" id="JYDH01000175">
    <property type="protein sequence ID" value="KRY29303.1"/>
    <property type="molecule type" value="Genomic_DNA"/>
</dbReference>
<dbReference type="OrthoDB" id="10460819at2759"/>